<accession>A0AAQ0LX02</accession>
<dbReference type="Proteomes" id="UP000285579">
    <property type="component" value="Unassembled WGS sequence"/>
</dbReference>
<evidence type="ECO:0000313" key="2">
    <source>
        <dbReference type="EMBL" id="RIM90969.1"/>
    </source>
</evidence>
<proteinExistence type="predicted"/>
<gene>
    <name evidence="2" type="ORF">BU104_12615</name>
</gene>
<reference evidence="2 3" key="1">
    <citation type="journal article" date="2016" name="Front. Microbiol.">
        <title>Comprehensive Phylogenetic Analysis of Bovine Non-aureus Staphylococci Species Based on Whole-Genome Sequencing.</title>
        <authorList>
            <person name="Naushad S."/>
            <person name="Barkema H.W."/>
            <person name="Luby C."/>
            <person name="Condas L.A."/>
            <person name="Nobrega D.B."/>
            <person name="Carson D.A."/>
            <person name="De Buck J."/>
        </authorList>
    </citation>
    <scope>NUCLEOTIDE SEQUENCE [LARGE SCALE GENOMIC DNA]</scope>
    <source>
        <strain evidence="2 3">SNUC 1349</strain>
    </source>
</reference>
<feature type="transmembrane region" description="Helical" evidence="1">
    <location>
        <begin position="36"/>
        <end position="59"/>
    </location>
</feature>
<keyword evidence="1" id="KW-0812">Transmembrane</keyword>
<keyword evidence="1" id="KW-0472">Membrane</keyword>
<evidence type="ECO:0000256" key="1">
    <source>
        <dbReference type="SAM" id="Phobius"/>
    </source>
</evidence>
<name>A0AAQ0LX02_STAXY</name>
<comment type="caution">
    <text evidence="2">The sequence shown here is derived from an EMBL/GenBank/DDBJ whole genome shotgun (WGS) entry which is preliminary data.</text>
</comment>
<organism evidence="2 3">
    <name type="scientific">Staphylococcus xylosus</name>
    <dbReference type="NCBI Taxonomy" id="1288"/>
    <lineage>
        <taxon>Bacteria</taxon>
        <taxon>Bacillati</taxon>
        <taxon>Bacillota</taxon>
        <taxon>Bacilli</taxon>
        <taxon>Bacillales</taxon>
        <taxon>Staphylococcaceae</taxon>
        <taxon>Staphylococcus</taxon>
    </lineage>
</organism>
<sequence length="126" mass="15118">MKIASIKLFMILIIDCIAFVMWFISMFKINGDFKSIWFYVFIICIFIMGVCLVCMTKVVGEINKIYRIKDINSMLKTLKYSENEIEERQKYLNSLSEDKVEEIKLKLENKISEVNKRWFYNENNNK</sequence>
<keyword evidence="1" id="KW-1133">Transmembrane helix</keyword>
<feature type="transmembrane region" description="Helical" evidence="1">
    <location>
        <begin position="7"/>
        <end position="24"/>
    </location>
</feature>
<protein>
    <submittedName>
        <fullName evidence="2">Uncharacterized protein</fullName>
    </submittedName>
</protein>
<dbReference type="EMBL" id="QXUI01000011">
    <property type="protein sequence ID" value="RIM90969.1"/>
    <property type="molecule type" value="Genomic_DNA"/>
</dbReference>
<dbReference type="AlphaFoldDB" id="A0AAQ0LX02"/>
<evidence type="ECO:0000313" key="3">
    <source>
        <dbReference type="Proteomes" id="UP000285579"/>
    </source>
</evidence>